<reference evidence="4" key="1">
    <citation type="journal article" date="2013" name="Genome Announc.">
        <title>Draft genome sequence of the ascomycete Phaeoacremonium aleophilum strain UCR-PA7, a causal agent of the esca disease complex in grapevines.</title>
        <authorList>
            <person name="Blanco-Ulate B."/>
            <person name="Rolshausen P."/>
            <person name="Cantu D."/>
        </authorList>
    </citation>
    <scope>NUCLEOTIDE SEQUENCE [LARGE SCALE GENOMIC DNA]</scope>
    <source>
        <strain evidence="4">UCR-PA7</strain>
    </source>
</reference>
<dbReference type="GeneID" id="19329707"/>
<dbReference type="InterPro" id="IPR057683">
    <property type="entry name" value="DUF7923"/>
</dbReference>
<dbReference type="PANTHER" id="PTHR37543:SF1">
    <property type="entry name" value="CCCH ZINC FINGER DNA BINDING PROTEIN (AFU_ORTHOLOGUE AFUA_5G12760)"/>
    <property type="match status" value="1"/>
</dbReference>
<sequence length="390" mass="44556">MNRHDDDLTANNSKKRKLGDDDELSDMYLARLDAFRKFDQDRNDMVQELIIKYNNLKQLYEHKEAEYESERETRLMWQKTAKEHDSELRQLKLVTESNSFVYAAIDGDGAYFKDDFIAQGQDGGSQAAYQLRADIKSYLQRQYPAANVEDWRIIVQVFLGADGLNKKLRNCGIIRDPQNSVTSFGIGFGLSQPLFSFVDVGYGKERADHKITEMMRAMIRLHQCKHLFFGPCNDNGYLNFLEEYKRDDAVAKKLTLIETQAAQRGFTALGLSRISFPAVFRSEPLPDSQPRPVANGAYANPAPASLPFSTITANSRERRATVAETGSPRDAYAAPAMERDPDEKYILLNADRDRVDERLRPADPMAEASYKEKTRRQGRNFCNFYHLNGL</sequence>
<keyword evidence="1" id="KW-0175">Coiled coil</keyword>
<feature type="domain" description="DUF7923" evidence="2">
    <location>
        <begin position="96"/>
        <end position="280"/>
    </location>
</feature>
<dbReference type="OrthoDB" id="2270193at2759"/>
<feature type="coiled-coil region" evidence="1">
    <location>
        <begin position="46"/>
        <end position="73"/>
    </location>
</feature>
<dbReference type="EMBL" id="KB933378">
    <property type="protein sequence ID" value="EON95627.1"/>
    <property type="molecule type" value="Genomic_DNA"/>
</dbReference>
<organism evidence="3 4">
    <name type="scientific">Phaeoacremonium minimum (strain UCR-PA7)</name>
    <name type="common">Esca disease fungus</name>
    <name type="synonym">Togninia minima</name>
    <dbReference type="NCBI Taxonomy" id="1286976"/>
    <lineage>
        <taxon>Eukaryota</taxon>
        <taxon>Fungi</taxon>
        <taxon>Dikarya</taxon>
        <taxon>Ascomycota</taxon>
        <taxon>Pezizomycotina</taxon>
        <taxon>Sordariomycetes</taxon>
        <taxon>Sordariomycetidae</taxon>
        <taxon>Togniniales</taxon>
        <taxon>Togniniaceae</taxon>
        <taxon>Phaeoacremonium</taxon>
    </lineage>
</organism>
<dbReference type="eggNOG" id="ENOG502S3N6">
    <property type="taxonomic scope" value="Eukaryota"/>
</dbReference>
<evidence type="ECO:0000313" key="4">
    <source>
        <dbReference type="Proteomes" id="UP000014074"/>
    </source>
</evidence>
<proteinExistence type="predicted"/>
<dbReference type="RefSeq" id="XP_007919519.1">
    <property type="nucleotide sequence ID" value="XM_007921328.1"/>
</dbReference>
<dbReference type="Proteomes" id="UP000014074">
    <property type="component" value="Unassembled WGS sequence"/>
</dbReference>
<dbReference type="AlphaFoldDB" id="R8B8M5"/>
<dbReference type="HOGENOM" id="CLU_031811_4_0_1"/>
<evidence type="ECO:0000256" key="1">
    <source>
        <dbReference type="SAM" id="Coils"/>
    </source>
</evidence>
<protein>
    <submittedName>
        <fullName evidence="3">Putative c-x8-c-x5-c-x3-h type zinc finger protein</fullName>
    </submittedName>
</protein>
<keyword evidence="4" id="KW-1185">Reference proteome</keyword>
<dbReference type="KEGG" id="tmn:UCRPA7_8818"/>
<accession>R8B8M5</accession>
<dbReference type="PANTHER" id="PTHR37543">
    <property type="entry name" value="CCCH ZINC FINGER DNA BINDING PROTEIN (AFU_ORTHOLOGUE AFUA_5G12760)"/>
    <property type="match status" value="1"/>
</dbReference>
<evidence type="ECO:0000313" key="3">
    <source>
        <dbReference type="EMBL" id="EON95627.1"/>
    </source>
</evidence>
<name>R8B8M5_PHAM7</name>
<gene>
    <name evidence="3" type="ORF">UCRPA7_8818</name>
</gene>
<evidence type="ECO:0000259" key="2">
    <source>
        <dbReference type="Pfam" id="PF25540"/>
    </source>
</evidence>
<dbReference type="Pfam" id="PF25540">
    <property type="entry name" value="DUF7923"/>
    <property type="match status" value="1"/>
</dbReference>